<protein>
    <recommendedName>
        <fullName evidence="1">ATP-citrate synthase ATP-grasp domain-containing protein</fullName>
    </recommendedName>
</protein>
<sequence length="123" mass="14432">MAQRGIREYDGKRMLAKYWSEYISKDFNFPGKVVLVDPETKIEDLPKKNNWLNKEKLVVKPDQLFGKRGKHGLIKANASFDEVKKWIKQRMNKETTVGKVNGQLTHFIIEPYIPHKEEIYVAI</sequence>
<dbReference type="SUPFAM" id="SSF56059">
    <property type="entry name" value="Glutathione synthetase ATP-binding domain-like"/>
    <property type="match status" value="1"/>
</dbReference>
<comment type="caution">
    <text evidence="2">The sequence shown here is derived from an EMBL/GenBank/DDBJ whole genome shotgun (WGS) entry which is preliminary data.</text>
</comment>
<accession>X1ANW8</accession>
<evidence type="ECO:0000313" key="2">
    <source>
        <dbReference type="EMBL" id="GAG84399.1"/>
    </source>
</evidence>
<dbReference type="InterPro" id="IPR056749">
    <property type="entry name" value="Citrate_synth_N"/>
</dbReference>
<dbReference type="Pfam" id="PF24948">
    <property type="entry name" value="Citrate_synth_N"/>
    <property type="match status" value="1"/>
</dbReference>
<feature type="non-terminal residue" evidence="2">
    <location>
        <position position="123"/>
    </location>
</feature>
<name>X1ANW8_9ZZZZ</name>
<gene>
    <name evidence="2" type="ORF">S01H4_36155</name>
</gene>
<proteinExistence type="predicted"/>
<feature type="domain" description="ATP-citrate synthase ATP-grasp" evidence="1">
    <location>
        <begin position="2"/>
        <end position="123"/>
    </location>
</feature>
<evidence type="ECO:0000259" key="1">
    <source>
        <dbReference type="Pfam" id="PF24948"/>
    </source>
</evidence>
<organism evidence="2">
    <name type="scientific">marine sediment metagenome</name>
    <dbReference type="NCBI Taxonomy" id="412755"/>
    <lineage>
        <taxon>unclassified sequences</taxon>
        <taxon>metagenomes</taxon>
        <taxon>ecological metagenomes</taxon>
    </lineage>
</organism>
<dbReference type="AlphaFoldDB" id="X1ANW8"/>
<reference evidence="2" key="1">
    <citation type="journal article" date="2014" name="Front. Microbiol.">
        <title>High frequency of phylogenetically diverse reductive dehalogenase-homologous genes in deep subseafloor sedimentary metagenomes.</title>
        <authorList>
            <person name="Kawai M."/>
            <person name="Futagami T."/>
            <person name="Toyoda A."/>
            <person name="Takaki Y."/>
            <person name="Nishi S."/>
            <person name="Hori S."/>
            <person name="Arai W."/>
            <person name="Tsubouchi T."/>
            <person name="Morono Y."/>
            <person name="Uchiyama I."/>
            <person name="Ito T."/>
            <person name="Fujiyama A."/>
            <person name="Inagaki F."/>
            <person name="Takami H."/>
        </authorList>
    </citation>
    <scope>NUCLEOTIDE SEQUENCE</scope>
    <source>
        <strain evidence="2">Expedition CK06-06</strain>
    </source>
</reference>
<dbReference type="EMBL" id="BART01019300">
    <property type="protein sequence ID" value="GAG84399.1"/>
    <property type="molecule type" value="Genomic_DNA"/>
</dbReference>
<dbReference type="Gene3D" id="3.30.470.110">
    <property type="match status" value="1"/>
</dbReference>